<accession>A0A9D4V878</accession>
<keyword evidence="2" id="KW-1185">Reference proteome</keyword>
<dbReference type="AlphaFoldDB" id="A0A9D4V878"/>
<organism evidence="1 2">
    <name type="scientific">Adiantum capillus-veneris</name>
    <name type="common">Maidenhair fern</name>
    <dbReference type="NCBI Taxonomy" id="13818"/>
    <lineage>
        <taxon>Eukaryota</taxon>
        <taxon>Viridiplantae</taxon>
        <taxon>Streptophyta</taxon>
        <taxon>Embryophyta</taxon>
        <taxon>Tracheophyta</taxon>
        <taxon>Polypodiopsida</taxon>
        <taxon>Polypodiidae</taxon>
        <taxon>Polypodiales</taxon>
        <taxon>Pteridineae</taxon>
        <taxon>Pteridaceae</taxon>
        <taxon>Vittarioideae</taxon>
        <taxon>Adiantum</taxon>
    </lineage>
</organism>
<dbReference type="EMBL" id="JABFUD020000003">
    <property type="protein sequence ID" value="KAI5081614.1"/>
    <property type="molecule type" value="Genomic_DNA"/>
</dbReference>
<name>A0A9D4V878_ADICA</name>
<proteinExistence type="predicted"/>
<reference evidence="1" key="1">
    <citation type="submission" date="2021-01" db="EMBL/GenBank/DDBJ databases">
        <title>Adiantum capillus-veneris genome.</title>
        <authorList>
            <person name="Fang Y."/>
            <person name="Liao Q."/>
        </authorList>
    </citation>
    <scope>NUCLEOTIDE SEQUENCE</scope>
    <source>
        <strain evidence="1">H3</strain>
        <tissue evidence="1">Leaf</tissue>
    </source>
</reference>
<evidence type="ECO:0000313" key="1">
    <source>
        <dbReference type="EMBL" id="KAI5081614.1"/>
    </source>
</evidence>
<dbReference type="Proteomes" id="UP000886520">
    <property type="component" value="Chromosome 2"/>
</dbReference>
<gene>
    <name evidence="1" type="ORF">GOP47_0001357</name>
</gene>
<sequence>MGEEASCIYAFTSCRKARRLSAPAAVCDRGQDAIQLQLLQFLTGGRRPWFLLQFMVVHDREARQPSFLPSAPAAVCDRAKMPFCSNCCRF</sequence>
<comment type="caution">
    <text evidence="1">The sequence shown here is derived from an EMBL/GenBank/DDBJ whole genome shotgun (WGS) entry which is preliminary data.</text>
</comment>
<protein>
    <submittedName>
        <fullName evidence="1">Uncharacterized protein</fullName>
    </submittedName>
</protein>
<evidence type="ECO:0000313" key="2">
    <source>
        <dbReference type="Proteomes" id="UP000886520"/>
    </source>
</evidence>